<dbReference type="EMBL" id="PGCJ01000774">
    <property type="protein sequence ID" value="PLW22107.1"/>
    <property type="molecule type" value="Genomic_DNA"/>
</dbReference>
<name>A0A2N5T9C2_9BASI</name>
<proteinExistence type="predicted"/>
<keyword evidence="2" id="KW-1185">Reference proteome</keyword>
<dbReference type="Proteomes" id="UP000235388">
    <property type="component" value="Unassembled WGS sequence"/>
</dbReference>
<accession>A0A2N5T9C2</accession>
<comment type="caution">
    <text evidence="1">The sequence shown here is derived from an EMBL/GenBank/DDBJ whole genome shotgun (WGS) entry which is preliminary data.</text>
</comment>
<protein>
    <submittedName>
        <fullName evidence="1">Uncharacterized protein</fullName>
    </submittedName>
</protein>
<organism evidence="1 2">
    <name type="scientific">Puccinia coronata f. sp. avenae</name>
    <dbReference type="NCBI Taxonomy" id="200324"/>
    <lineage>
        <taxon>Eukaryota</taxon>
        <taxon>Fungi</taxon>
        <taxon>Dikarya</taxon>
        <taxon>Basidiomycota</taxon>
        <taxon>Pucciniomycotina</taxon>
        <taxon>Pucciniomycetes</taxon>
        <taxon>Pucciniales</taxon>
        <taxon>Pucciniaceae</taxon>
        <taxon>Puccinia</taxon>
    </lineage>
</organism>
<dbReference type="AlphaFoldDB" id="A0A2N5T9C2"/>
<gene>
    <name evidence="1" type="ORF">PCANC_28125</name>
</gene>
<sequence length="164" mass="18887">MPLRPTFRVRALPSIRPESLSSSFDDESSHIMEHGWPNKLYSDTETDKGLWGTECNHREPNLLNIASNQSHDEWTIAEAGPTYFPDKRRKIIRGTGSEARGSHNLEEENTIYSIQVLSSHAPCVHELDQQARTYQRNDVPKKRSSYTSLLPLPSYSYHHLFHKN</sequence>
<evidence type="ECO:0000313" key="2">
    <source>
        <dbReference type="Proteomes" id="UP000235388"/>
    </source>
</evidence>
<evidence type="ECO:0000313" key="1">
    <source>
        <dbReference type="EMBL" id="PLW22107.1"/>
    </source>
</evidence>
<reference evidence="1 2" key="1">
    <citation type="submission" date="2017-11" db="EMBL/GenBank/DDBJ databases">
        <title>De novo assembly and phasing of dikaryotic genomes from two isolates of Puccinia coronata f. sp. avenae, the causal agent of oat crown rust.</title>
        <authorList>
            <person name="Miller M.E."/>
            <person name="Zhang Y."/>
            <person name="Omidvar V."/>
            <person name="Sperschneider J."/>
            <person name="Schwessinger B."/>
            <person name="Raley C."/>
            <person name="Palmer J.M."/>
            <person name="Garnica D."/>
            <person name="Upadhyaya N."/>
            <person name="Rathjen J."/>
            <person name="Taylor J.M."/>
            <person name="Park R.F."/>
            <person name="Dodds P.N."/>
            <person name="Hirsch C.D."/>
            <person name="Kianian S.F."/>
            <person name="Figueroa M."/>
        </authorList>
    </citation>
    <scope>NUCLEOTIDE SEQUENCE [LARGE SCALE GENOMIC DNA]</scope>
    <source>
        <strain evidence="1">12NC29</strain>
    </source>
</reference>